<dbReference type="EMBL" id="JAQJZL010000014">
    <property type="protein sequence ID" value="KAJ6029959.1"/>
    <property type="molecule type" value="Genomic_DNA"/>
</dbReference>
<sequence length="407" mass="47290">MRSGDRDSAAESNARPSGTSLGISFAQRSSTPPLSTPRSSNPAVAELGNWLQRLLHIPTRRPLYWRPGNRALSYTWGRFELQKDDRFPDVNAVEIHDVGWTIPRIHPDHFTVDNLLEVIDKGARKSVDKLQYTKGPAKLILGDTVMGTSEGKSYNLHRLEDQFGSFLLKEYPVESQMHIFRSEQDFGKGWHMNRQSRIPNVRHPYHSHGHPFRAIFPQLKLQEPLCKLEARRLRESQIMGYFSGQLCSAHDLLEAIHNDETVEIFAALDCHKYPRYVSSDLIQLLKLIKCRHWWRTQICKYETSRRFDQNQLERDLAKIRNYGIKVLRLGRLKLGEHEFDRSERRVSKKLEKYGHKDKTLLSGLILHQETTGNWRRLGIFLWKLGGSVEGYAEDLGVEWMDEEVYFG</sequence>
<reference evidence="2" key="1">
    <citation type="journal article" date="2023" name="IMA Fungus">
        <title>Comparative genomic study of the Penicillium genus elucidates a diverse pangenome and 15 lateral gene transfer events.</title>
        <authorList>
            <person name="Petersen C."/>
            <person name="Sorensen T."/>
            <person name="Nielsen M.R."/>
            <person name="Sondergaard T.E."/>
            <person name="Sorensen J.L."/>
            <person name="Fitzpatrick D.A."/>
            <person name="Frisvad J.C."/>
            <person name="Nielsen K.L."/>
        </authorList>
    </citation>
    <scope>NUCLEOTIDE SEQUENCE</scope>
    <source>
        <strain evidence="2">IBT 15450</strain>
    </source>
</reference>
<reference evidence="2" key="2">
    <citation type="submission" date="2023-01" db="EMBL/GenBank/DDBJ databases">
        <authorList>
            <person name="Petersen C."/>
        </authorList>
    </citation>
    <scope>NUCLEOTIDE SEQUENCE</scope>
    <source>
        <strain evidence="2">IBT 15450</strain>
    </source>
</reference>
<protein>
    <submittedName>
        <fullName evidence="2">Uncharacterized protein</fullName>
    </submittedName>
</protein>
<evidence type="ECO:0000313" key="3">
    <source>
        <dbReference type="Proteomes" id="UP001219568"/>
    </source>
</evidence>
<feature type="compositionally biased region" description="Low complexity" evidence="1">
    <location>
        <begin position="28"/>
        <end position="41"/>
    </location>
</feature>
<accession>A0AAD6I3E0</accession>
<gene>
    <name evidence="2" type="ORF">N7460_010225</name>
</gene>
<comment type="caution">
    <text evidence="2">The sequence shown here is derived from an EMBL/GenBank/DDBJ whole genome shotgun (WGS) entry which is preliminary data.</text>
</comment>
<proteinExistence type="predicted"/>
<dbReference type="Proteomes" id="UP001219568">
    <property type="component" value="Unassembled WGS sequence"/>
</dbReference>
<organism evidence="2 3">
    <name type="scientific">Penicillium canescens</name>
    <dbReference type="NCBI Taxonomy" id="5083"/>
    <lineage>
        <taxon>Eukaryota</taxon>
        <taxon>Fungi</taxon>
        <taxon>Dikarya</taxon>
        <taxon>Ascomycota</taxon>
        <taxon>Pezizomycotina</taxon>
        <taxon>Eurotiomycetes</taxon>
        <taxon>Eurotiomycetidae</taxon>
        <taxon>Eurotiales</taxon>
        <taxon>Aspergillaceae</taxon>
        <taxon>Penicillium</taxon>
    </lineage>
</organism>
<keyword evidence="3" id="KW-1185">Reference proteome</keyword>
<dbReference type="AlphaFoldDB" id="A0AAD6I3E0"/>
<feature type="region of interest" description="Disordered" evidence="1">
    <location>
        <begin position="1"/>
        <end position="41"/>
    </location>
</feature>
<evidence type="ECO:0000256" key="1">
    <source>
        <dbReference type="SAM" id="MobiDB-lite"/>
    </source>
</evidence>
<evidence type="ECO:0000313" key="2">
    <source>
        <dbReference type="EMBL" id="KAJ6029959.1"/>
    </source>
</evidence>
<feature type="compositionally biased region" description="Polar residues" evidence="1">
    <location>
        <begin position="10"/>
        <end position="22"/>
    </location>
</feature>
<name>A0AAD6I3E0_PENCN</name>